<dbReference type="RefSeq" id="WP_119357499.1">
    <property type="nucleotide sequence ID" value="NZ_BJXM01000001.1"/>
</dbReference>
<keyword evidence="2" id="KW-0460">Magnesium</keyword>
<dbReference type="InterPro" id="IPR051400">
    <property type="entry name" value="HAD-like_hydrolase"/>
</dbReference>
<keyword evidence="1 3" id="KW-0378">Hydrolase</keyword>
<dbReference type="SUPFAM" id="SSF56784">
    <property type="entry name" value="HAD-like"/>
    <property type="match status" value="1"/>
</dbReference>
<dbReference type="OrthoDB" id="6101375at2"/>
<evidence type="ECO:0000256" key="2">
    <source>
        <dbReference type="ARBA" id="ARBA00022842"/>
    </source>
</evidence>
<sequence>MLEFIAFDADDTLWHNETHFCAAQERFKALMQAYLGDTYDGNHLYETEVSNLPHYGYGVKSFALSMVETAIQLTGGRISAQDIHALLELAKEMLGAPVEVLPEVEAVLDELSGDYPLLLITKGDLFDQESKILRSGLAQYFRHIEVVSEKNTHTYGKILRRCGIRPEQFVMVGNSLRSDILPPLELGAQAVHIPSPQLWAYEHVQLENLRPKAYTQLRSIGELPEWLEAQWYRPQAHSERRSA</sequence>
<dbReference type="GO" id="GO:0016787">
    <property type="term" value="F:hydrolase activity"/>
    <property type="evidence" value="ECO:0007669"/>
    <property type="project" value="UniProtKB-KW"/>
</dbReference>
<proteinExistence type="predicted"/>
<evidence type="ECO:0000313" key="3">
    <source>
        <dbReference type="EMBL" id="RIH92048.1"/>
    </source>
</evidence>
<dbReference type="SFLD" id="SFLDS00003">
    <property type="entry name" value="Haloacid_Dehalogenase"/>
    <property type="match status" value="1"/>
</dbReference>
<protein>
    <submittedName>
        <fullName evidence="3">HAD hydrolase</fullName>
    </submittedName>
</protein>
<dbReference type="SFLD" id="SFLDG01129">
    <property type="entry name" value="C1.5:_HAD__Beta-PGM__Phosphata"/>
    <property type="match status" value="1"/>
</dbReference>
<name>A0A399F740_9DEIN</name>
<dbReference type="Gene3D" id="1.10.150.240">
    <property type="entry name" value="Putative phosphatase, domain 2"/>
    <property type="match status" value="1"/>
</dbReference>
<keyword evidence="4" id="KW-1185">Reference proteome</keyword>
<dbReference type="Gene3D" id="3.40.50.1000">
    <property type="entry name" value="HAD superfamily/HAD-like"/>
    <property type="match status" value="1"/>
</dbReference>
<comment type="caution">
    <text evidence="3">The sequence shown here is derived from an EMBL/GenBank/DDBJ whole genome shotgun (WGS) entry which is preliminary data.</text>
</comment>
<organism evidence="3 4">
    <name type="scientific">Meiothermus granaticius NBRC 107808</name>
    <dbReference type="NCBI Taxonomy" id="1227551"/>
    <lineage>
        <taxon>Bacteria</taxon>
        <taxon>Thermotogati</taxon>
        <taxon>Deinococcota</taxon>
        <taxon>Deinococci</taxon>
        <taxon>Thermales</taxon>
        <taxon>Thermaceae</taxon>
        <taxon>Meiothermus</taxon>
    </lineage>
</organism>
<dbReference type="PANTHER" id="PTHR46470">
    <property type="entry name" value="N-ACYLNEURAMINATE-9-PHOSPHATASE"/>
    <property type="match status" value="1"/>
</dbReference>
<dbReference type="AlphaFoldDB" id="A0A399F740"/>
<accession>A0A399F740</accession>
<dbReference type="InterPro" id="IPR023214">
    <property type="entry name" value="HAD_sf"/>
</dbReference>
<dbReference type="InterPro" id="IPR023198">
    <property type="entry name" value="PGP-like_dom2"/>
</dbReference>
<evidence type="ECO:0000313" key="4">
    <source>
        <dbReference type="Proteomes" id="UP000266178"/>
    </source>
</evidence>
<dbReference type="Pfam" id="PF00702">
    <property type="entry name" value="Hydrolase"/>
    <property type="match status" value="1"/>
</dbReference>
<evidence type="ECO:0000256" key="1">
    <source>
        <dbReference type="ARBA" id="ARBA00022801"/>
    </source>
</evidence>
<dbReference type="Proteomes" id="UP000266178">
    <property type="component" value="Unassembled WGS sequence"/>
</dbReference>
<dbReference type="InterPro" id="IPR036412">
    <property type="entry name" value="HAD-like_sf"/>
</dbReference>
<reference evidence="3" key="1">
    <citation type="submission" date="2018-08" db="EMBL/GenBank/DDBJ databases">
        <title>Meiothermus granaticius genome AF-68 sequencing project.</title>
        <authorList>
            <person name="Da Costa M.S."/>
            <person name="Albuquerque L."/>
            <person name="Raposo P."/>
            <person name="Froufe H.J.C."/>
            <person name="Barroso C.S."/>
            <person name="Egas C."/>
        </authorList>
    </citation>
    <scope>NUCLEOTIDE SEQUENCE [LARGE SCALE GENOMIC DNA]</scope>
    <source>
        <strain evidence="3">AF-68</strain>
    </source>
</reference>
<dbReference type="EMBL" id="QWLB01000026">
    <property type="protein sequence ID" value="RIH92048.1"/>
    <property type="molecule type" value="Genomic_DNA"/>
</dbReference>
<gene>
    <name evidence="3" type="ORF">Mgrana_02018</name>
</gene>